<keyword evidence="5 6" id="KW-0472">Membrane</keyword>
<dbReference type="GO" id="GO:0022857">
    <property type="term" value="F:transmembrane transporter activity"/>
    <property type="evidence" value="ECO:0007669"/>
    <property type="project" value="InterPro"/>
</dbReference>
<feature type="transmembrane region" description="Helical" evidence="6">
    <location>
        <begin position="104"/>
        <end position="125"/>
    </location>
</feature>
<dbReference type="AlphaFoldDB" id="X0T6F0"/>
<keyword evidence="4 6" id="KW-1133">Transmembrane helix</keyword>
<organism evidence="8">
    <name type="scientific">marine sediment metagenome</name>
    <dbReference type="NCBI Taxonomy" id="412755"/>
    <lineage>
        <taxon>unclassified sequences</taxon>
        <taxon>metagenomes</taxon>
        <taxon>ecological metagenomes</taxon>
    </lineage>
</organism>
<evidence type="ECO:0000313" key="8">
    <source>
        <dbReference type="EMBL" id="GAF88784.1"/>
    </source>
</evidence>
<evidence type="ECO:0000256" key="1">
    <source>
        <dbReference type="ARBA" id="ARBA00004141"/>
    </source>
</evidence>
<feature type="transmembrane region" description="Helical" evidence="6">
    <location>
        <begin position="23"/>
        <end position="46"/>
    </location>
</feature>
<feature type="transmembrane region" description="Helical" evidence="6">
    <location>
        <begin position="67"/>
        <end position="84"/>
    </location>
</feature>
<feature type="transmembrane region" description="Helical" evidence="6">
    <location>
        <begin position="132"/>
        <end position="150"/>
    </location>
</feature>
<name>X0T6F0_9ZZZZ</name>
<keyword evidence="2" id="KW-0813">Transport</keyword>
<dbReference type="InterPro" id="IPR050930">
    <property type="entry name" value="MFS_Vesicular_Transporter"/>
</dbReference>
<evidence type="ECO:0000256" key="3">
    <source>
        <dbReference type="ARBA" id="ARBA00022692"/>
    </source>
</evidence>
<dbReference type="EMBL" id="BARS01015288">
    <property type="protein sequence ID" value="GAF88784.1"/>
    <property type="molecule type" value="Genomic_DNA"/>
</dbReference>
<sequence>LHMGGYLGFGSGPLLGGYLYEHFGASLIIKLAFVLSMIIVLSTLVLEDAPPVVFSFKDYKRDVKEPDALFLIVLVFVLGTHFGAEQSSISLLMTETVGLSKKEIGLVFFALGGWMAILVPFAGILMDKKQRVFLMLIAGLLLSSCFQFMTPFANTLGGLLIIRMIHTMGDTLAILESDVLTARFFPAARLGGNSGLVFCARTSAIFVFAVFSGWLNQVWGYKMTFFVNGIMVFGFSLIALLYVLRAFGLNPTDQIAGETGTDDRKE</sequence>
<evidence type="ECO:0000256" key="5">
    <source>
        <dbReference type="ARBA" id="ARBA00023136"/>
    </source>
</evidence>
<dbReference type="PANTHER" id="PTHR23506:SF23">
    <property type="entry name" value="GH10249P"/>
    <property type="match status" value="1"/>
</dbReference>
<dbReference type="GO" id="GO:0016020">
    <property type="term" value="C:membrane"/>
    <property type="evidence" value="ECO:0007669"/>
    <property type="project" value="UniProtKB-SubCell"/>
</dbReference>
<dbReference type="Gene3D" id="1.20.1250.20">
    <property type="entry name" value="MFS general substrate transporter like domains"/>
    <property type="match status" value="1"/>
</dbReference>
<keyword evidence="3 6" id="KW-0812">Transmembrane</keyword>
<dbReference type="Pfam" id="PF07690">
    <property type="entry name" value="MFS_1"/>
    <property type="match status" value="1"/>
</dbReference>
<evidence type="ECO:0000256" key="6">
    <source>
        <dbReference type="SAM" id="Phobius"/>
    </source>
</evidence>
<protein>
    <recommendedName>
        <fullName evidence="7">Major facilitator superfamily (MFS) profile domain-containing protein</fullName>
    </recommendedName>
</protein>
<proteinExistence type="predicted"/>
<gene>
    <name evidence="8" type="ORF">S01H1_25326</name>
</gene>
<evidence type="ECO:0000259" key="7">
    <source>
        <dbReference type="PROSITE" id="PS50850"/>
    </source>
</evidence>
<feature type="domain" description="Major facilitator superfamily (MFS) profile" evidence="7">
    <location>
        <begin position="67"/>
        <end position="266"/>
    </location>
</feature>
<feature type="non-terminal residue" evidence="8">
    <location>
        <position position="1"/>
    </location>
</feature>
<feature type="transmembrane region" description="Helical" evidence="6">
    <location>
        <begin position="196"/>
        <end position="219"/>
    </location>
</feature>
<dbReference type="InterPro" id="IPR036259">
    <property type="entry name" value="MFS_trans_sf"/>
</dbReference>
<comment type="caution">
    <text evidence="8">The sequence shown here is derived from an EMBL/GenBank/DDBJ whole genome shotgun (WGS) entry which is preliminary data.</text>
</comment>
<dbReference type="SUPFAM" id="SSF103473">
    <property type="entry name" value="MFS general substrate transporter"/>
    <property type="match status" value="1"/>
</dbReference>
<evidence type="ECO:0000256" key="4">
    <source>
        <dbReference type="ARBA" id="ARBA00022989"/>
    </source>
</evidence>
<comment type="subcellular location">
    <subcellularLocation>
        <location evidence="1">Membrane</location>
        <topology evidence="1">Multi-pass membrane protein</topology>
    </subcellularLocation>
</comment>
<feature type="transmembrane region" description="Helical" evidence="6">
    <location>
        <begin position="225"/>
        <end position="244"/>
    </location>
</feature>
<accession>X0T6F0</accession>
<dbReference type="InterPro" id="IPR020846">
    <property type="entry name" value="MFS_dom"/>
</dbReference>
<dbReference type="PROSITE" id="PS50850">
    <property type="entry name" value="MFS"/>
    <property type="match status" value="1"/>
</dbReference>
<evidence type="ECO:0000256" key="2">
    <source>
        <dbReference type="ARBA" id="ARBA00022448"/>
    </source>
</evidence>
<dbReference type="PANTHER" id="PTHR23506">
    <property type="entry name" value="GH10249P"/>
    <property type="match status" value="1"/>
</dbReference>
<reference evidence="8" key="1">
    <citation type="journal article" date="2014" name="Front. Microbiol.">
        <title>High frequency of phylogenetically diverse reductive dehalogenase-homologous genes in deep subseafloor sedimentary metagenomes.</title>
        <authorList>
            <person name="Kawai M."/>
            <person name="Futagami T."/>
            <person name="Toyoda A."/>
            <person name="Takaki Y."/>
            <person name="Nishi S."/>
            <person name="Hori S."/>
            <person name="Arai W."/>
            <person name="Tsubouchi T."/>
            <person name="Morono Y."/>
            <person name="Uchiyama I."/>
            <person name="Ito T."/>
            <person name="Fujiyama A."/>
            <person name="Inagaki F."/>
            <person name="Takami H."/>
        </authorList>
    </citation>
    <scope>NUCLEOTIDE SEQUENCE</scope>
    <source>
        <strain evidence="8">Expedition CK06-06</strain>
    </source>
</reference>
<dbReference type="InterPro" id="IPR011701">
    <property type="entry name" value="MFS"/>
</dbReference>